<dbReference type="GO" id="GO:0003968">
    <property type="term" value="F:RNA-directed RNA polymerase activity"/>
    <property type="evidence" value="ECO:0007669"/>
    <property type="project" value="UniProtKB-KW"/>
</dbReference>
<accession>A0A6H0DI18</accession>
<evidence type="ECO:0000256" key="2">
    <source>
        <dbReference type="ARBA" id="ARBA00022695"/>
    </source>
</evidence>
<dbReference type="PANTHER" id="PTHR34456">
    <property type="entry name" value="MITOVIRUS RNA-DEPENDENT RNA POLYMERASE"/>
    <property type="match status" value="1"/>
</dbReference>
<keyword evidence="1" id="KW-0808">Transferase</keyword>
<sequence length="700" mass="79463">MGGSGGPLLVRRPHAMHKKTFPNPWMIELRALLTPTQIGYLVSEIRLWHKSSGPEWTCERLKAVHTAALQVRAGDLQLAMTTLRENSIKYYFNGSHISIKGLIGVVFRRFCKAQNHAILRKWHALLRIYTGFTLRKLSRKQYRKAFNAITGPSTANDAFLIECSEKLRRFTSEWSKSSKFPKYKLGNPDFSKLNPFTGSSYPVDVRPIDPGLAYEKHVLSLLSRVWIPPSLEGQNPCEPLRQTLIESGADNETVGHIAFLQEKGCKARVVAVPNVWCQWLFQPLHKYLGRLADSKSSSCLRKQSSGADFMRFHLSNQRELSSVDLSSATDRFPLCIQRAVLEGLGLETWSQAIAEVSKGKWEMRGIDTSFVSYSVGQPMGLYSSFALFHLTHILLLEMIVKKIGAKGDCFVILGDDILISDPNVAERYRKVMELLGVEISVSKTLKSSNVAEFAGFVGHRTPQGIAIYRPYKWRPSSRSKGKKWRPYNVGNVVNRCFSLGKGLRNISNVWRTSYEKVRHSLPFRDYDLTPFVLTDKPKAVNERLTSSFVSARITKQSYTLPYALNEEFHNLWYTQVYSLLNQEEMLVGTGLVIESGPNDGGYCIQEYNPISITPEYEEERFMDEHKALDKDLAVQISQTQLEFSLKPEVEEDLTSYTDFVKSVIASGASLEDFNFMLKSFPEDERGRYAKAYELVMSQDS</sequence>
<keyword evidence="3" id="KW-0696">RNA-directed RNA polymerase</keyword>
<dbReference type="EMBL" id="MT025089">
    <property type="protein sequence ID" value="QIS87961.1"/>
    <property type="molecule type" value="Genomic_RNA"/>
</dbReference>
<dbReference type="PANTHER" id="PTHR34456:SF13">
    <property type="entry name" value="REVERSE TRANSCRIPTASE DOMAIN-CONTAINING PROTEIN"/>
    <property type="match status" value="1"/>
</dbReference>
<dbReference type="Pfam" id="PF05919">
    <property type="entry name" value="Mitovir_RNA_pol"/>
    <property type="match status" value="1"/>
</dbReference>
<name>A0A6H0DI18_9VIRU</name>
<dbReference type="InterPro" id="IPR043502">
    <property type="entry name" value="DNA/RNA_pol_sf"/>
</dbReference>
<proteinExistence type="predicted"/>
<evidence type="ECO:0000256" key="1">
    <source>
        <dbReference type="ARBA" id="ARBA00022679"/>
    </source>
</evidence>
<dbReference type="InterPro" id="IPR008686">
    <property type="entry name" value="RNA_pol_mitovir"/>
</dbReference>
<organism evidence="3">
    <name type="scientific">Halley virus</name>
    <dbReference type="NCBI Taxonomy" id="2707223"/>
    <lineage>
        <taxon>Viruses</taxon>
        <taxon>Riboviria</taxon>
    </lineage>
</organism>
<keyword evidence="2" id="KW-0548">Nucleotidyltransferase</keyword>
<evidence type="ECO:0000313" key="3">
    <source>
        <dbReference type="EMBL" id="QIS87961.1"/>
    </source>
</evidence>
<protein>
    <submittedName>
        <fullName evidence="3">RNA-dependent RNA polymerase</fullName>
    </submittedName>
</protein>
<reference evidence="3" key="1">
    <citation type="submission" date="2020-01" db="EMBL/GenBank/DDBJ databases">
        <title>Sustained virome diversity in Antarctic penguins and their ticks: geographical connectedness and no evidence for low pathogen pressure.</title>
        <authorList>
            <person name="Wille M."/>
            <person name="Harvey E."/>
            <person name="Shi M."/>
            <person name="Gonzalez-Acuna D."/>
            <person name="Holmes E.C."/>
            <person name="Hurt A.C."/>
        </authorList>
    </citation>
    <scope>NUCLEOTIDE SEQUENCE</scope>
    <source>
        <strain evidence="3">Antarctic25</strain>
    </source>
</reference>
<dbReference type="SUPFAM" id="SSF56672">
    <property type="entry name" value="DNA/RNA polymerases"/>
    <property type="match status" value="1"/>
</dbReference>